<reference evidence="2 3" key="1">
    <citation type="submission" date="2021-03" db="EMBL/GenBank/DDBJ databases">
        <title>Paenibacillus artemisicola MWE-103 whole genome sequence.</title>
        <authorList>
            <person name="Ham Y.J."/>
        </authorList>
    </citation>
    <scope>NUCLEOTIDE SEQUENCE [LARGE SCALE GENOMIC DNA]</scope>
    <source>
        <strain evidence="2 3">MWE-103</strain>
    </source>
</reference>
<feature type="region of interest" description="Disordered" evidence="1">
    <location>
        <begin position="1"/>
        <end position="29"/>
    </location>
</feature>
<name>A0ABS3W7W4_9BACL</name>
<evidence type="ECO:0008006" key="4">
    <source>
        <dbReference type="Google" id="ProtNLM"/>
    </source>
</evidence>
<dbReference type="Proteomes" id="UP000670947">
    <property type="component" value="Unassembled WGS sequence"/>
</dbReference>
<proteinExistence type="predicted"/>
<dbReference type="EMBL" id="JAGGDJ010000004">
    <property type="protein sequence ID" value="MBO7744406.1"/>
    <property type="molecule type" value="Genomic_DNA"/>
</dbReference>
<evidence type="ECO:0000256" key="1">
    <source>
        <dbReference type="SAM" id="MobiDB-lite"/>
    </source>
</evidence>
<evidence type="ECO:0000313" key="2">
    <source>
        <dbReference type="EMBL" id="MBO7744406.1"/>
    </source>
</evidence>
<protein>
    <recommendedName>
        <fullName evidence="4">Transposase</fullName>
    </recommendedName>
</protein>
<organism evidence="2 3">
    <name type="scientific">Paenibacillus artemisiicola</name>
    <dbReference type="NCBI Taxonomy" id="1172618"/>
    <lineage>
        <taxon>Bacteria</taxon>
        <taxon>Bacillati</taxon>
        <taxon>Bacillota</taxon>
        <taxon>Bacilli</taxon>
        <taxon>Bacillales</taxon>
        <taxon>Paenibacillaceae</taxon>
        <taxon>Paenibacillus</taxon>
    </lineage>
</organism>
<comment type="caution">
    <text evidence="2">The sequence shown here is derived from an EMBL/GenBank/DDBJ whole genome shotgun (WGS) entry which is preliminary data.</text>
</comment>
<evidence type="ECO:0000313" key="3">
    <source>
        <dbReference type="Proteomes" id="UP000670947"/>
    </source>
</evidence>
<accession>A0ABS3W7W4</accession>
<sequence length="47" mass="5542">MKKWQNGAPFDERKGNESNPLKGRPRTVFNSVEEEQDYLKAQVDYLK</sequence>
<gene>
    <name evidence="2" type="ORF">I8J29_09385</name>
</gene>
<dbReference type="RefSeq" id="WP_208847537.1">
    <property type="nucleotide sequence ID" value="NZ_JAGGDJ010000004.1"/>
</dbReference>
<keyword evidence="3" id="KW-1185">Reference proteome</keyword>